<dbReference type="InterPro" id="IPR050188">
    <property type="entry name" value="RluA_PseudoU_synthase"/>
</dbReference>
<dbReference type="PROSITE" id="PS01129">
    <property type="entry name" value="PSI_RLU"/>
    <property type="match status" value="1"/>
</dbReference>
<comment type="catalytic activity">
    <reaction evidence="1 4">
        <text>a uridine in RNA = a pseudouridine in RNA</text>
        <dbReference type="Rhea" id="RHEA:48348"/>
        <dbReference type="Rhea" id="RHEA-COMP:12068"/>
        <dbReference type="Rhea" id="RHEA-COMP:12069"/>
        <dbReference type="ChEBI" id="CHEBI:65314"/>
        <dbReference type="ChEBI" id="CHEBI:65315"/>
    </reaction>
</comment>
<dbReference type="Pfam" id="PF00849">
    <property type="entry name" value="PseudoU_synth_2"/>
    <property type="match status" value="1"/>
</dbReference>
<dbReference type="AlphaFoldDB" id="A0A395VA55"/>
<dbReference type="Proteomes" id="UP000266172">
    <property type="component" value="Unassembled WGS sequence"/>
</dbReference>
<dbReference type="InterPro" id="IPR006145">
    <property type="entry name" value="PsdUridine_synth_RsuA/RluA"/>
</dbReference>
<dbReference type="InterPro" id="IPR006224">
    <property type="entry name" value="PsdUridine_synth_RluA-like_CS"/>
</dbReference>
<organism evidence="6 7">
    <name type="scientific">Roseburia hominis</name>
    <dbReference type="NCBI Taxonomy" id="301301"/>
    <lineage>
        <taxon>Bacteria</taxon>
        <taxon>Bacillati</taxon>
        <taxon>Bacillota</taxon>
        <taxon>Clostridia</taxon>
        <taxon>Lachnospirales</taxon>
        <taxon>Lachnospiraceae</taxon>
        <taxon>Roseburia</taxon>
    </lineage>
</organism>
<evidence type="ECO:0000313" key="6">
    <source>
        <dbReference type="EMBL" id="RGS42263.1"/>
    </source>
</evidence>
<proteinExistence type="inferred from homology"/>
<comment type="caution">
    <text evidence="6">The sequence shown here is derived from an EMBL/GenBank/DDBJ whole genome shotgun (WGS) entry which is preliminary data.</text>
</comment>
<dbReference type="CDD" id="cd02869">
    <property type="entry name" value="PseudoU_synth_RluA_like"/>
    <property type="match status" value="1"/>
</dbReference>
<sequence>MLRTLTYRILSATDGQTILHYLKSLGYSGPILVHLKKTDHGTLLNGVWAHMNETLHTGDLLCLHLEENTSGTSIFPQQIPLAICYEDEDLLVIDKPAGMPVHPSAAHQRDTLANAVTGYYRAKGEIRPFRCINRLDADTSGLIIVAKNMLSAALLGKAMQQRMIRREYLAVVCGTLTGSGTVHAPIARVKPGDVRRQVDFLCGDDAITHYKSLLCHAPYSLLSLHLETGRTHQIRVHMSALGYPLAGDQLYYPAFSDTKIKRQALHSHRLSFSHPVTGEMLTFTSPLPCDMAALIDPEPSAHRGSSLPAVLRG</sequence>
<dbReference type="PANTHER" id="PTHR21600:SF35">
    <property type="entry name" value="PSEUDOURIDINE SYNTHASE"/>
    <property type="match status" value="1"/>
</dbReference>
<dbReference type="GO" id="GO:0009982">
    <property type="term" value="F:pseudouridine synthase activity"/>
    <property type="evidence" value="ECO:0007669"/>
    <property type="project" value="InterPro"/>
</dbReference>
<dbReference type="GeneID" id="93725094"/>
<evidence type="ECO:0000256" key="1">
    <source>
        <dbReference type="ARBA" id="ARBA00000073"/>
    </source>
</evidence>
<dbReference type="PANTHER" id="PTHR21600">
    <property type="entry name" value="MITOCHONDRIAL RNA PSEUDOURIDINE SYNTHASE"/>
    <property type="match status" value="1"/>
</dbReference>
<dbReference type="SUPFAM" id="SSF55120">
    <property type="entry name" value="Pseudouridine synthase"/>
    <property type="match status" value="1"/>
</dbReference>
<comment type="function">
    <text evidence="4">Responsible for synthesis of pseudouridine from uracil.</text>
</comment>
<feature type="domain" description="Pseudouridine synthase RsuA/RluA-like" evidence="5">
    <location>
        <begin position="89"/>
        <end position="240"/>
    </location>
</feature>
<feature type="active site" evidence="3">
    <location>
        <position position="136"/>
    </location>
</feature>
<dbReference type="InterPro" id="IPR020103">
    <property type="entry name" value="PsdUridine_synth_cat_dom_sf"/>
</dbReference>
<dbReference type="GO" id="GO:0000455">
    <property type="term" value="P:enzyme-directed rRNA pseudouridine synthesis"/>
    <property type="evidence" value="ECO:0007669"/>
    <property type="project" value="TreeGrafter"/>
</dbReference>
<dbReference type="NCBIfam" id="TIGR00005">
    <property type="entry name" value="rluA_subfam"/>
    <property type="match status" value="1"/>
</dbReference>
<evidence type="ECO:0000256" key="4">
    <source>
        <dbReference type="RuleBase" id="RU362028"/>
    </source>
</evidence>
<dbReference type="Gene3D" id="3.30.2350.10">
    <property type="entry name" value="Pseudouridine synthase"/>
    <property type="match status" value="1"/>
</dbReference>
<evidence type="ECO:0000256" key="2">
    <source>
        <dbReference type="ARBA" id="ARBA00010876"/>
    </source>
</evidence>
<accession>A0A395VA55</accession>
<dbReference type="EMBL" id="QRVL01000001">
    <property type="protein sequence ID" value="RGS42263.1"/>
    <property type="molecule type" value="Genomic_DNA"/>
</dbReference>
<evidence type="ECO:0000256" key="3">
    <source>
        <dbReference type="PIRSR" id="PIRSR606225-1"/>
    </source>
</evidence>
<reference evidence="6 7" key="1">
    <citation type="submission" date="2018-08" db="EMBL/GenBank/DDBJ databases">
        <title>A genome reference for cultivated species of the human gut microbiota.</title>
        <authorList>
            <person name="Zou Y."/>
            <person name="Xue W."/>
            <person name="Luo G."/>
        </authorList>
    </citation>
    <scope>NUCLEOTIDE SEQUENCE [LARGE SCALE GENOMIC DNA]</scope>
    <source>
        <strain evidence="6 7">AF22-12AC</strain>
    </source>
</reference>
<keyword evidence="4" id="KW-0413">Isomerase</keyword>
<dbReference type="InterPro" id="IPR006225">
    <property type="entry name" value="PsdUridine_synth_RluC/D"/>
</dbReference>
<dbReference type="EC" id="5.4.99.-" evidence="4"/>
<evidence type="ECO:0000259" key="5">
    <source>
        <dbReference type="Pfam" id="PF00849"/>
    </source>
</evidence>
<dbReference type="OMA" id="DRHETQF"/>
<gene>
    <name evidence="6" type="ORF">DWX93_02715</name>
</gene>
<comment type="similarity">
    <text evidence="2 4">Belongs to the pseudouridine synthase RluA family.</text>
</comment>
<dbReference type="RefSeq" id="WP_014079534.1">
    <property type="nucleotide sequence ID" value="NZ_CATVZQ010000001.1"/>
</dbReference>
<protein>
    <recommendedName>
        <fullName evidence="4">Pseudouridine synthase</fullName>
        <ecNumber evidence="4">5.4.99.-</ecNumber>
    </recommendedName>
</protein>
<name>A0A395VA55_9FIRM</name>
<evidence type="ECO:0000313" key="7">
    <source>
        <dbReference type="Proteomes" id="UP000266172"/>
    </source>
</evidence>
<dbReference type="GO" id="GO:0140098">
    <property type="term" value="F:catalytic activity, acting on RNA"/>
    <property type="evidence" value="ECO:0007669"/>
    <property type="project" value="UniProtKB-ARBA"/>
</dbReference>
<dbReference type="GO" id="GO:0003723">
    <property type="term" value="F:RNA binding"/>
    <property type="evidence" value="ECO:0007669"/>
    <property type="project" value="InterPro"/>
</dbReference>